<evidence type="ECO:0000313" key="2">
    <source>
        <dbReference type="Proteomes" id="UP000579153"/>
    </source>
</evidence>
<dbReference type="RefSeq" id="WP_185068544.1">
    <property type="nucleotide sequence ID" value="NZ_JACHMB010000001.1"/>
</dbReference>
<accession>A0A7W9L8P0</accession>
<evidence type="ECO:0000313" key="1">
    <source>
        <dbReference type="EMBL" id="MBB5774731.1"/>
    </source>
</evidence>
<gene>
    <name evidence="1" type="ORF">HD596_001487</name>
</gene>
<keyword evidence="2" id="KW-1185">Reference proteome</keyword>
<comment type="caution">
    <text evidence="1">The sequence shown here is derived from an EMBL/GenBank/DDBJ whole genome shotgun (WGS) entry which is preliminary data.</text>
</comment>
<name>A0A7W9L8P0_9ACTN</name>
<sequence>MLRLLGARVPVFAPEGAELDGLAYTPVSAGDEFSAAGFRVRATGHGYRWPAPRETA</sequence>
<dbReference type="EMBL" id="JACHMB010000001">
    <property type="protein sequence ID" value="MBB5774731.1"/>
    <property type="molecule type" value="Genomic_DNA"/>
</dbReference>
<proteinExistence type="predicted"/>
<protein>
    <submittedName>
        <fullName evidence="1">Uncharacterized protein</fullName>
    </submittedName>
</protein>
<organism evidence="1 2">
    <name type="scientific">Nonomuraea jabiensis</name>
    <dbReference type="NCBI Taxonomy" id="882448"/>
    <lineage>
        <taxon>Bacteria</taxon>
        <taxon>Bacillati</taxon>
        <taxon>Actinomycetota</taxon>
        <taxon>Actinomycetes</taxon>
        <taxon>Streptosporangiales</taxon>
        <taxon>Streptosporangiaceae</taxon>
        <taxon>Nonomuraea</taxon>
    </lineage>
</organism>
<dbReference type="Proteomes" id="UP000579153">
    <property type="component" value="Unassembled WGS sequence"/>
</dbReference>
<reference evidence="1 2" key="1">
    <citation type="submission" date="2020-08" db="EMBL/GenBank/DDBJ databases">
        <title>Sequencing the genomes of 1000 actinobacteria strains.</title>
        <authorList>
            <person name="Klenk H.-P."/>
        </authorList>
    </citation>
    <scope>NUCLEOTIDE SEQUENCE [LARGE SCALE GENOMIC DNA]</scope>
    <source>
        <strain evidence="1 2">DSM 45507</strain>
    </source>
</reference>
<dbReference type="AlphaFoldDB" id="A0A7W9L8P0"/>